<organism evidence="1 2">
    <name type="scientific">Nitrospira lenta</name>
    <dbReference type="NCBI Taxonomy" id="1436998"/>
    <lineage>
        <taxon>Bacteria</taxon>
        <taxon>Pseudomonadati</taxon>
        <taxon>Nitrospirota</taxon>
        <taxon>Nitrospiria</taxon>
        <taxon>Nitrospirales</taxon>
        <taxon>Nitrospiraceae</taxon>
        <taxon>Nitrospira</taxon>
    </lineage>
</organism>
<dbReference type="Proteomes" id="UP000248168">
    <property type="component" value="Unassembled WGS sequence"/>
</dbReference>
<dbReference type="AlphaFoldDB" id="A0A330L5G7"/>
<name>A0A330L5G7_9BACT</name>
<evidence type="ECO:0000313" key="2">
    <source>
        <dbReference type="Proteomes" id="UP000248168"/>
    </source>
</evidence>
<proteinExistence type="predicted"/>
<dbReference type="EMBL" id="OUNR01000012">
    <property type="protein sequence ID" value="SPP64570.1"/>
    <property type="molecule type" value="Genomic_DNA"/>
</dbReference>
<dbReference type="InParanoid" id="A0A330L5G7"/>
<keyword evidence="2" id="KW-1185">Reference proteome</keyword>
<accession>A0A330L5G7</accession>
<reference evidence="2" key="1">
    <citation type="submission" date="2018-04" db="EMBL/GenBank/DDBJ databases">
        <authorList>
            <person name="Lucker S."/>
            <person name="Sakoula D."/>
        </authorList>
    </citation>
    <scope>NUCLEOTIDE SEQUENCE [LARGE SCALE GENOMIC DNA]</scope>
</reference>
<gene>
    <name evidence="1" type="ORF">NITLEN_20210</name>
</gene>
<evidence type="ECO:0000313" key="1">
    <source>
        <dbReference type="EMBL" id="SPP64570.1"/>
    </source>
</evidence>
<sequence>MALGTATGPGEPPSVAKHELTILTAGWFQDEAAGFVMGDGFHDVFEVILDVPFGNAEHLSQLVRG</sequence>
<protein>
    <submittedName>
        <fullName evidence="1">Uncharacterized protein</fullName>
    </submittedName>
</protein>